<evidence type="ECO:0000259" key="7">
    <source>
        <dbReference type="PROSITE" id="PS50089"/>
    </source>
</evidence>
<evidence type="ECO:0000256" key="3">
    <source>
        <dbReference type="ARBA" id="ARBA00022771"/>
    </source>
</evidence>
<protein>
    <recommendedName>
        <fullName evidence="2">ubiquitinyl hydrolase 1</fullName>
        <ecNumber evidence="2">3.4.19.12</ecNumber>
    </recommendedName>
</protein>
<dbReference type="SUPFAM" id="SSF54001">
    <property type="entry name" value="Cysteine proteinases"/>
    <property type="match status" value="1"/>
</dbReference>
<dbReference type="PROSITE" id="PS50235">
    <property type="entry name" value="USP_3"/>
    <property type="match status" value="1"/>
</dbReference>
<sequence>MDRDNPLVCSVTPGKSEENQVDSESDNIDVFYEFPHLNNSFEDLEEELGKKGLLSHVVEPSDGALEVMGIENTWTEENTFATPPSGDFPIPLPPPGGFDDIACLDTNAPAPEQGPFPDPDLGTLFSSESEAQEDVRDSAACPGVSGLRNLGNTCFMASGLQCLAATPPLMQSFLSRTSAEKENVHSLNDQFTLLIQKMWSGNYCVLQPIELKQALGFNYPQFKDFRQHDCQEFLALLLDNLHEQLNTASCKSILSDVSTAPPTPHSQCETLDEREPVRKLIDGMDQESSTQTGISIDGLRCNHSSSSHSSESSGDGRSLFRLRPIPEDIIPFKDVNATDEKHEGIVRQALSICNHTSQNESEKEEIHFICNQTFNSESNSNNFVAQKLRRKECQMSAVQPVLEKNEVAHQLNNVSPCFRGLEDILKDAKTSNVNVLVTELEANNEIRFDSEKFPKYENVRRRDPLEMPNLTEFHNFDGKTVSVKRIKETNLLHETLDSPPECSEELVLESSKCFNNIKRMKLEEREKNFRMECERKLRSLDPSVVVETNSADELLGAGASSCHTHLPINFNDEIEADKHWEKHLSVNQSVIVDTFQGQFKSTVVCSSCKHVSVTYEPFMYLSVPLPHAMERQICVTFVPASSKKPVRYLVTLNKQDKVMKLKEQLIKSIGQEAPKNIALAEVLDSHIARILDENSLLRYVNDTNRSIYAFELLPPPVALDLEKKPEEKSQPQWAGSGDNLDSNKRSGEPVDLAPVSEGGNMMDVPSSDGSGDASGTAAEQGDAADSVAFIGVGPLTESEYERLAGNLVNGPGEKGDGWRSCAICLEEMDTDLRRHASCSCVLCESCIDTSCRHYGGDRLVCPVCGVMVKPETEFIPLEKLGDYKPTVRLLNVPVVFRLDSEGDGNNNKKVMKLFGHPNLVRLPNRIQGQNLYAAVDRLVPYVVPYSILLVDGQGYHCSRCMYTVHCRGCHVAPEGELLLQTGDTLAVRFSEPVDHMDLAIEHPSMKLMRRQDPLSLYDCLQAFSESEQLDEHNPWYCPMCQKNQCATKTLSVWRYPDFLIVYLKRFIFHECVSVKLDNKVTFPLMGLSVTPPSLLQHGTPHPYNLYACVCHYGGSSAGHYTSYAKNPHTSEWHYFNDDVVAKQKPQEEDYSNAYILFYQKQGVSFDLSIPKPFMGEGSPKPNIEQLILDLDSSVEQDWQEENMAQGSVS</sequence>
<evidence type="ECO:0000259" key="8">
    <source>
        <dbReference type="PROSITE" id="PS50235"/>
    </source>
</evidence>
<feature type="compositionally biased region" description="Low complexity" evidence="6">
    <location>
        <begin position="303"/>
        <end position="313"/>
    </location>
</feature>
<keyword evidence="4" id="KW-0862">Zinc</keyword>
<keyword evidence="3 5" id="KW-0479">Metal-binding</keyword>
<feature type="domain" description="USP" evidence="8">
    <location>
        <begin position="145"/>
        <end position="1161"/>
    </location>
</feature>
<dbReference type="PROSITE" id="PS00972">
    <property type="entry name" value="USP_1"/>
    <property type="match status" value="1"/>
</dbReference>
<dbReference type="OMA" id="KHVSVTY"/>
<evidence type="ECO:0000256" key="1">
    <source>
        <dbReference type="ARBA" id="ARBA00000707"/>
    </source>
</evidence>
<feature type="region of interest" description="Disordered" evidence="6">
    <location>
        <begin position="723"/>
        <end position="781"/>
    </location>
</feature>
<dbReference type="PROSITE" id="PS50089">
    <property type="entry name" value="ZF_RING_2"/>
    <property type="match status" value="1"/>
</dbReference>
<dbReference type="Gene3D" id="3.90.70.10">
    <property type="entry name" value="Cysteine proteinases"/>
    <property type="match status" value="3"/>
</dbReference>
<dbReference type="SUPFAM" id="SSF57850">
    <property type="entry name" value="RING/U-box"/>
    <property type="match status" value="1"/>
</dbReference>
<evidence type="ECO:0000256" key="2">
    <source>
        <dbReference type="ARBA" id="ARBA00012759"/>
    </source>
</evidence>
<evidence type="ECO:0000313" key="10">
    <source>
        <dbReference type="Proteomes" id="UP000027135"/>
    </source>
</evidence>
<dbReference type="InterPro" id="IPR028889">
    <property type="entry name" value="USP"/>
</dbReference>
<keyword evidence="3 5" id="KW-0863">Zinc-finger</keyword>
<keyword evidence="10" id="KW-1185">Reference proteome</keyword>
<proteinExistence type="predicted"/>
<dbReference type="InterPro" id="IPR050185">
    <property type="entry name" value="Ub_carboxyl-term_hydrolase"/>
</dbReference>
<dbReference type="CDD" id="cd02674">
    <property type="entry name" value="Peptidase_C19R"/>
    <property type="match status" value="1"/>
</dbReference>
<evidence type="ECO:0000256" key="5">
    <source>
        <dbReference type="PROSITE-ProRule" id="PRU00175"/>
    </source>
</evidence>
<dbReference type="EC" id="3.4.19.12" evidence="2"/>
<dbReference type="Proteomes" id="UP000027135">
    <property type="component" value="Unassembled WGS sequence"/>
</dbReference>
<dbReference type="GO" id="GO:0008270">
    <property type="term" value="F:zinc ion binding"/>
    <property type="evidence" value="ECO:0007669"/>
    <property type="project" value="UniProtKB-KW"/>
</dbReference>
<dbReference type="InterPro" id="IPR013083">
    <property type="entry name" value="Znf_RING/FYVE/PHD"/>
</dbReference>
<dbReference type="InterPro" id="IPR001394">
    <property type="entry name" value="Peptidase_C19_UCH"/>
</dbReference>
<dbReference type="AlphaFoldDB" id="A0A067R9H9"/>
<accession>A0A067R9H9</accession>
<dbReference type="PANTHER" id="PTHR21646">
    <property type="entry name" value="UBIQUITIN CARBOXYL-TERMINAL HYDROLASE"/>
    <property type="match status" value="1"/>
</dbReference>
<keyword evidence="9" id="KW-0378">Hydrolase</keyword>
<dbReference type="PANTHER" id="PTHR21646:SF35">
    <property type="match status" value="1"/>
</dbReference>
<dbReference type="InterPro" id="IPR001841">
    <property type="entry name" value="Znf_RING"/>
</dbReference>
<feature type="domain" description="RING-type" evidence="7">
    <location>
        <begin position="821"/>
        <end position="864"/>
    </location>
</feature>
<dbReference type="OrthoDB" id="2248014at2759"/>
<feature type="compositionally biased region" description="Low complexity" evidence="6">
    <location>
        <begin position="766"/>
        <end position="778"/>
    </location>
</feature>
<feature type="region of interest" description="Disordered" evidence="6">
    <location>
        <begin position="1"/>
        <end position="24"/>
    </location>
</feature>
<dbReference type="Gene3D" id="3.30.40.10">
    <property type="entry name" value="Zinc/RING finger domain, C3HC4 (zinc finger)"/>
    <property type="match status" value="1"/>
</dbReference>
<dbReference type="eggNOG" id="KOG1870">
    <property type="taxonomic scope" value="Eukaryota"/>
</dbReference>
<evidence type="ECO:0000256" key="6">
    <source>
        <dbReference type="SAM" id="MobiDB-lite"/>
    </source>
</evidence>
<organism evidence="9 10">
    <name type="scientific">Zootermopsis nevadensis</name>
    <name type="common">Dampwood termite</name>
    <dbReference type="NCBI Taxonomy" id="136037"/>
    <lineage>
        <taxon>Eukaryota</taxon>
        <taxon>Metazoa</taxon>
        <taxon>Ecdysozoa</taxon>
        <taxon>Arthropoda</taxon>
        <taxon>Hexapoda</taxon>
        <taxon>Insecta</taxon>
        <taxon>Pterygota</taxon>
        <taxon>Neoptera</taxon>
        <taxon>Polyneoptera</taxon>
        <taxon>Dictyoptera</taxon>
        <taxon>Blattodea</taxon>
        <taxon>Blattoidea</taxon>
        <taxon>Termitoidae</taxon>
        <taxon>Termopsidae</taxon>
        <taxon>Zootermopsis</taxon>
    </lineage>
</organism>
<dbReference type="STRING" id="136037.A0A067R9H9"/>
<dbReference type="InterPro" id="IPR038765">
    <property type="entry name" value="Papain-like_cys_pep_sf"/>
</dbReference>
<dbReference type="EMBL" id="KK852613">
    <property type="protein sequence ID" value="KDR20232.1"/>
    <property type="molecule type" value="Genomic_DNA"/>
</dbReference>
<dbReference type="InterPro" id="IPR018200">
    <property type="entry name" value="USP_CS"/>
</dbReference>
<name>A0A067R9H9_ZOONE</name>
<dbReference type="Pfam" id="PF00443">
    <property type="entry name" value="UCH"/>
    <property type="match status" value="1"/>
</dbReference>
<feature type="region of interest" description="Disordered" evidence="6">
    <location>
        <begin position="284"/>
        <end position="318"/>
    </location>
</feature>
<gene>
    <name evidence="9" type="ORF">L798_05541</name>
</gene>
<evidence type="ECO:0000313" key="9">
    <source>
        <dbReference type="EMBL" id="KDR20232.1"/>
    </source>
</evidence>
<dbReference type="InParanoid" id="A0A067R9H9"/>
<dbReference type="GO" id="GO:0016579">
    <property type="term" value="P:protein deubiquitination"/>
    <property type="evidence" value="ECO:0007669"/>
    <property type="project" value="InterPro"/>
</dbReference>
<comment type="catalytic activity">
    <reaction evidence="1">
        <text>Thiol-dependent hydrolysis of ester, thioester, amide, peptide and isopeptide bonds formed by the C-terminal Gly of ubiquitin (a 76-residue protein attached to proteins as an intracellular targeting signal).</text>
        <dbReference type="EC" id="3.4.19.12"/>
    </reaction>
</comment>
<evidence type="ECO:0000256" key="4">
    <source>
        <dbReference type="ARBA" id="ARBA00022833"/>
    </source>
</evidence>
<dbReference type="GO" id="GO:0004843">
    <property type="term" value="F:cysteine-type deubiquitinase activity"/>
    <property type="evidence" value="ECO:0007669"/>
    <property type="project" value="UniProtKB-EC"/>
</dbReference>
<reference evidence="9 10" key="1">
    <citation type="journal article" date="2014" name="Nat. Commun.">
        <title>Molecular traces of alternative social organization in a termite genome.</title>
        <authorList>
            <person name="Terrapon N."/>
            <person name="Li C."/>
            <person name="Robertson H.M."/>
            <person name="Ji L."/>
            <person name="Meng X."/>
            <person name="Booth W."/>
            <person name="Chen Z."/>
            <person name="Childers C.P."/>
            <person name="Glastad K.M."/>
            <person name="Gokhale K."/>
            <person name="Gowin J."/>
            <person name="Gronenberg W."/>
            <person name="Hermansen R.A."/>
            <person name="Hu H."/>
            <person name="Hunt B.G."/>
            <person name="Huylmans A.K."/>
            <person name="Khalil S.M."/>
            <person name="Mitchell R.D."/>
            <person name="Munoz-Torres M.C."/>
            <person name="Mustard J.A."/>
            <person name="Pan H."/>
            <person name="Reese J.T."/>
            <person name="Scharf M.E."/>
            <person name="Sun F."/>
            <person name="Vogel H."/>
            <person name="Xiao J."/>
            <person name="Yang W."/>
            <person name="Yang Z."/>
            <person name="Yang Z."/>
            <person name="Zhou J."/>
            <person name="Zhu J."/>
            <person name="Brent C.S."/>
            <person name="Elsik C.G."/>
            <person name="Goodisman M.A."/>
            <person name="Liberles D.A."/>
            <person name="Roe R.M."/>
            <person name="Vargo E.L."/>
            <person name="Vilcinskas A."/>
            <person name="Wang J."/>
            <person name="Bornberg-Bauer E."/>
            <person name="Korb J."/>
            <person name="Zhang G."/>
            <person name="Liebig J."/>
        </authorList>
    </citation>
    <scope>NUCLEOTIDE SEQUENCE [LARGE SCALE GENOMIC DNA]</scope>
    <source>
        <tissue evidence="9">Whole organism</tissue>
    </source>
</reference>